<organism evidence="2 3">
    <name type="scientific">Yanshouia hominis</name>
    <dbReference type="NCBI Taxonomy" id="2763673"/>
    <lineage>
        <taxon>Bacteria</taxon>
        <taxon>Bacillati</taxon>
        <taxon>Bacillota</taxon>
        <taxon>Clostridia</taxon>
        <taxon>Eubacteriales</taxon>
        <taxon>Oscillospiraceae</taxon>
        <taxon>Yanshouia</taxon>
    </lineage>
</organism>
<feature type="compositionally biased region" description="Basic residues" evidence="1">
    <location>
        <begin position="131"/>
        <end position="140"/>
    </location>
</feature>
<accession>A0ABR7NMA6</accession>
<sequence length="140" mass="16753">MEQTTAKLTVFFDPPFWAGLYEREQRGGYEACRILFGAEPKDYEVYDYLLKNYGKLRFSPAIEAGRRRGEGINPKRLQREIRRQLQSEAPVGTRAQRALSLQREQSRQERKTRSRALREEERALRFEQRQEKRRQKHNGH</sequence>
<keyword evidence="3" id="KW-1185">Reference proteome</keyword>
<feature type="region of interest" description="Disordered" evidence="1">
    <location>
        <begin position="83"/>
        <end position="140"/>
    </location>
</feature>
<proteinExistence type="predicted"/>
<dbReference type="PIRSF" id="PIRSF021328">
    <property type="entry name" value="UCP021328"/>
    <property type="match status" value="1"/>
</dbReference>
<evidence type="ECO:0000313" key="2">
    <source>
        <dbReference type="EMBL" id="MBC8576778.1"/>
    </source>
</evidence>
<dbReference type="Pfam" id="PF11208">
    <property type="entry name" value="DUF2992"/>
    <property type="match status" value="1"/>
</dbReference>
<feature type="compositionally biased region" description="Basic and acidic residues" evidence="1">
    <location>
        <begin position="104"/>
        <end position="130"/>
    </location>
</feature>
<dbReference type="EMBL" id="JACRTB010000015">
    <property type="protein sequence ID" value="MBC8576778.1"/>
    <property type="molecule type" value="Genomic_DNA"/>
</dbReference>
<evidence type="ECO:0000256" key="1">
    <source>
        <dbReference type="SAM" id="MobiDB-lite"/>
    </source>
</evidence>
<comment type="caution">
    <text evidence="2">The sequence shown here is derived from an EMBL/GenBank/DDBJ whole genome shotgun (WGS) entry which is preliminary data.</text>
</comment>
<protein>
    <submittedName>
        <fullName evidence="2">YjdF family protein</fullName>
    </submittedName>
</protein>
<dbReference type="InterPro" id="IPR016787">
    <property type="entry name" value="UCP021328"/>
</dbReference>
<reference evidence="2 3" key="1">
    <citation type="submission" date="2020-08" db="EMBL/GenBank/DDBJ databases">
        <title>Genome public.</title>
        <authorList>
            <person name="Liu C."/>
            <person name="Sun Q."/>
        </authorList>
    </citation>
    <scope>NUCLEOTIDE SEQUENCE [LARGE SCALE GENOMIC DNA]</scope>
    <source>
        <strain evidence="2 3">BX1</strain>
    </source>
</reference>
<gene>
    <name evidence="2" type="ORF">H8717_10245</name>
</gene>
<dbReference type="RefSeq" id="WP_262400279.1">
    <property type="nucleotide sequence ID" value="NZ_JACRTB010000015.1"/>
</dbReference>
<name>A0ABR7NMA6_9FIRM</name>
<evidence type="ECO:0000313" key="3">
    <source>
        <dbReference type="Proteomes" id="UP000658131"/>
    </source>
</evidence>
<dbReference type="Proteomes" id="UP000658131">
    <property type="component" value="Unassembled WGS sequence"/>
</dbReference>